<dbReference type="Proteomes" id="UP001162131">
    <property type="component" value="Unassembled WGS sequence"/>
</dbReference>
<name>A0AAU9IH34_9CILI</name>
<protein>
    <submittedName>
        <fullName evidence="1">Uncharacterized protein</fullName>
    </submittedName>
</protein>
<dbReference type="EMBL" id="CAJZBQ010000010">
    <property type="protein sequence ID" value="CAG9313160.1"/>
    <property type="molecule type" value="Genomic_DNA"/>
</dbReference>
<comment type="caution">
    <text evidence="1">The sequence shown here is derived from an EMBL/GenBank/DDBJ whole genome shotgun (WGS) entry which is preliminary data.</text>
</comment>
<organism evidence="1 2">
    <name type="scientific">Blepharisma stoltei</name>
    <dbReference type="NCBI Taxonomy" id="1481888"/>
    <lineage>
        <taxon>Eukaryota</taxon>
        <taxon>Sar</taxon>
        <taxon>Alveolata</taxon>
        <taxon>Ciliophora</taxon>
        <taxon>Postciliodesmatophora</taxon>
        <taxon>Heterotrichea</taxon>
        <taxon>Heterotrichida</taxon>
        <taxon>Blepharismidae</taxon>
        <taxon>Blepharisma</taxon>
    </lineage>
</organism>
<sequence>MNDPISLLSKVTKTISRFHINYPKQEKQPRMRFLNIPNLYNLSIILELTYLQNFSSSFYLQAKIIC</sequence>
<accession>A0AAU9IH34</accession>
<evidence type="ECO:0000313" key="1">
    <source>
        <dbReference type="EMBL" id="CAG9313160.1"/>
    </source>
</evidence>
<proteinExistence type="predicted"/>
<evidence type="ECO:0000313" key="2">
    <source>
        <dbReference type="Proteomes" id="UP001162131"/>
    </source>
</evidence>
<dbReference type="AlphaFoldDB" id="A0AAU9IH34"/>
<keyword evidence="2" id="KW-1185">Reference proteome</keyword>
<reference evidence="1" key="1">
    <citation type="submission" date="2021-09" db="EMBL/GenBank/DDBJ databases">
        <authorList>
            <consortium name="AG Swart"/>
            <person name="Singh M."/>
            <person name="Singh A."/>
            <person name="Seah K."/>
            <person name="Emmerich C."/>
        </authorList>
    </citation>
    <scope>NUCLEOTIDE SEQUENCE</scope>
    <source>
        <strain evidence="1">ATCC30299</strain>
    </source>
</reference>
<gene>
    <name evidence="1" type="ORF">BSTOLATCC_MIC8435</name>
</gene>